<comment type="caution">
    <text evidence="2">The sequence shown here is derived from an EMBL/GenBank/DDBJ whole genome shotgun (WGS) entry which is preliminary data.</text>
</comment>
<feature type="compositionally biased region" description="Low complexity" evidence="1">
    <location>
        <begin position="14"/>
        <end position="24"/>
    </location>
</feature>
<dbReference type="EMBL" id="JBCEZU010000024">
    <property type="protein sequence ID" value="KAK9538259.1"/>
    <property type="molecule type" value="Genomic_DNA"/>
</dbReference>
<evidence type="ECO:0000256" key="1">
    <source>
        <dbReference type="SAM" id="MobiDB-lite"/>
    </source>
</evidence>
<keyword evidence="3" id="KW-1185">Reference proteome</keyword>
<reference evidence="2 3" key="1">
    <citation type="journal article" date="2024" name="Genome Biol. Evol.">
        <title>Chromosome-level genome assembly of the viviparous eelpout Zoarces viviparus.</title>
        <authorList>
            <person name="Fuhrmann N."/>
            <person name="Brasseur M.V."/>
            <person name="Bakowski C.E."/>
            <person name="Podsiadlowski L."/>
            <person name="Prost S."/>
            <person name="Krehenwinkel H."/>
            <person name="Mayer C."/>
        </authorList>
    </citation>
    <scope>NUCLEOTIDE SEQUENCE [LARGE SCALE GENOMIC DNA]</scope>
    <source>
        <strain evidence="2">NO-MEL_2022_Ind0_liver</strain>
    </source>
</reference>
<feature type="region of interest" description="Disordered" evidence="1">
    <location>
        <begin position="49"/>
        <end position="98"/>
    </location>
</feature>
<feature type="region of interest" description="Disordered" evidence="1">
    <location>
        <begin position="1"/>
        <end position="28"/>
    </location>
</feature>
<dbReference type="Proteomes" id="UP001488805">
    <property type="component" value="Unassembled WGS sequence"/>
</dbReference>
<sequence length="112" mass="12495">MMSTRRCSQDDDCSSLLSRLGSDSPRPRMKYGGMFCSVEGAFENKTLDFESFSPQTQRRRAARTQTQEPDGGGVGGGRGGQTVVFPSGHTRENYGKREVKETIFTTRFNSER</sequence>
<feature type="compositionally biased region" description="Basic and acidic residues" evidence="1">
    <location>
        <begin position="89"/>
        <end position="98"/>
    </location>
</feature>
<feature type="compositionally biased region" description="Gly residues" evidence="1">
    <location>
        <begin position="70"/>
        <end position="80"/>
    </location>
</feature>
<dbReference type="AlphaFoldDB" id="A0AAW1FTQ9"/>
<name>A0AAW1FTQ9_ZOAVI</name>
<accession>A0AAW1FTQ9</accession>
<evidence type="ECO:0000313" key="3">
    <source>
        <dbReference type="Proteomes" id="UP001488805"/>
    </source>
</evidence>
<organism evidence="2 3">
    <name type="scientific">Zoarces viviparus</name>
    <name type="common">Viviparous eelpout</name>
    <name type="synonym">Blennius viviparus</name>
    <dbReference type="NCBI Taxonomy" id="48416"/>
    <lineage>
        <taxon>Eukaryota</taxon>
        <taxon>Metazoa</taxon>
        <taxon>Chordata</taxon>
        <taxon>Craniata</taxon>
        <taxon>Vertebrata</taxon>
        <taxon>Euteleostomi</taxon>
        <taxon>Actinopterygii</taxon>
        <taxon>Neopterygii</taxon>
        <taxon>Teleostei</taxon>
        <taxon>Neoteleostei</taxon>
        <taxon>Acanthomorphata</taxon>
        <taxon>Eupercaria</taxon>
        <taxon>Perciformes</taxon>
        <taxon>Cottioidei</taxon>
        <taxon>Zoarcales</taxon>
        <taxon>Zoarcidae</taxon>
        <taxon>Zoarcinae</taxon>
        <taxon>Zoarces</taxon>
    </lineage>
</organism>
<protein>
    <submittedName>
        <fullName evidence="2">Uncharacterized protein</fullName>
    </submittedName>
</protein>
<gene>
    <name evidence="2" type="ORF">VZT92_004700</name>
</gene>
<evidence type="ECO:0000313" key="2">
    <source>
        <dbReference type="EMBL" id="KAK9538259.1"/>
    </source>
</evidence>
<proteinExistence type="predicted"/>